<dbReference type="Gene3D" id="3.40.50.300">
    <property type="entry name" value="P-loop containing nucleotide triphosphate hydrolases"/>
    <property type="match status" value="1"/>
</dbReference>
<proteinExistence type="inferred from homology"/>
<keyword evidence="6" id="KW-0418">Kinase</keyword>
<evidence type="ECO:0000256" key="6">
    <source>
        <dbReference type="ARBA" id="ARBA00022777"/>
    </source>
</evidence>
<dbReference type="PANTHER" id="PTHR12755:SF3">
    <property type="entry name" value="POLYNUCLEOTIDE 5'-HYDROXYL-KINASE NOL9"/>
    <property type="match status" value="1"/>
</dbReference>
<feature type="compositionally biased region" description="Low complexity" evidence="8">
    <location>
        <begin position="57"/>
        <end position="66"/>
    </location>
</feature>
<comment type="caution">
    <text evidence="10">The sequence shown here is derived from an EMBL/GenBank/DDBJ whole genome shotgun (WGS) entry which is preliminary data.</text>
</comment>
<feature type="domain" description="Clp1 P-loop" evidence="9">
    <location>
        <begin position="365"/>
        <end position="516"/>
    </location>
</feature>
<feature type="compositionally biased region" description="Low complexity" evidence="8">
    <location>
        <begin position="1"/>
        <end position="49"/>
    </location>
</feature>
<evidence type="ECO:0000313" key="10">
    <source>
        <dbReference type="EMBL" id="KAI9634884.1"/>
    </source>
</evidence>
<evidence type="ECO:0000256" key="7">
    <source>
        <dbReference type="ARBA" id="ARBA00022840"/>
    </source>
</evidence>
<dbReference type="PANTHER" id="PTHR12755">
    <property type="entry name" value="CLEAVAGE/POLYADENYLATION FACTOR IA SUBUNIT CLP1P"/>
    <property type="match status" value="1"/>
</dbReference>
<accession>A0AA38H9G4</accession>
<evidence type="ECO:0000256" key="5">
    <source>
        <dbReference type="ARBA" id="ARBA00022741"/>
    </source>
</evidence>
<organism evidence="10 11">
    <name type="scientific">Dioszegia hungarica</name>
    <dbReference type="NCBI Taxonomy" id="4972"/>
    <lineage>
        <taxon>Eukaryota</taxon>
        <taxon>Fungi</taxon>
        <taxon>Dikarya</taxon>
        <taxon>Basidiomycota</taxon>
        <taxon>Agaricomycotina</taxon>
        <taxon>Tremellomycetes</taxon>
        <taxon>Tremellales</taxon>
        <taxon>Bulleribasidiaceae</taxon>
        <taxon>Dioszegia</taxon>
    </lineage>
</organism>
<feature type="compositionally biased region" description="Polar residues" evidence="8">
    <location>
        <begin position="148"/>
        <end position="157"/>
    </location>
</feature>
<dbReference type="GO" id="GO:0000448">
    <property type="term" value="P:cleavage in ITS2 between 5.8S rRNA and LSU-rRNA of tricistronic rRNA transcript (SSU-rRNA, 5.8S rRNA, LSU-rRNA)"/>
    <property type="evidence" value="ECO:0007669"/>
    <property type="project" value="TreeGrafter"/>
</dbReference>
<dbReference type="InterPro" id="IPR032319">
    <property type="entry name" value="CLP1_P"/>
</dbReference>
<evidence type="ECO:0000256" key="1">
    <source>
        <dbReference type="ARBA" id="ARBA00011003"/>
    </source>
</evidence>
<dbReference type="EMBL" id="JAKWFO010000006">
    <property type="protein sequence ID" value="KAI9634884.1"/>
    <property type="molecule type" value="Genomic_DNA"/>
</dbReference>
<keyword evidence="4" id="KW-0808">Transferase</keyword>
<dbReference type="Proteomes" id="UP001164286">
    <property type="component" value="Unassembled WGS sequence"/>
</dbReference>
<evidence type="ECO:0000259" key="9">
    <source>
        <dbReference type="Pfam" id="PF16575"/>
    </source>
</evidence>
<name>A0AA38H9G4_9TREE</name>
<dbReference type="RefSeq" id="XP_052944661.1">
    <property type="nucleotide sequence ID" value="XM_053088917.1"/>
</dbReference>
<reference evidence="10" key="1">
    <citation type="journal article" date="2022" name="G3 (Bethesda)">
        <title>High quality genome of the basidiomycete yeast Dioszegia hungarica PDD-24b-2 isolated from cloud water.</title>
        <authorList>
            <person name="Jarrige D."/>
            <person name="Haridas S."/>
            <person name="Bleykasten-Grosshans C."/>
            <person name="Joly M."/>
            <person name="Nadalig T."/>
            <person name="Sancelme M."/>
            <person name="Vuilleumier S."/>
            <person name="Grigoriev I.V."/>
            <person name="Amato P."/>
            <person name="Bringel F."/>
        </authorList>
    </citation>
    <scope>NUCLEOTIDE SEQUENCE</scope>
    <source>
        <strain evidence="10">PDD-24b-2</strain>
    </source>
</reference>
<dbReference type="GO" id="GO:0051731">
    <property type="term" value="F:polynucleotide 5'-hydroxyl-kinase activity"/>
    <property type="evidence" value="ECO:0007669"/>
    <property type="project" value="InterPro"/>
</dbReference>
<dbReference type="GO" id="GO:0005524">
    <property type="term" value="F:ATP binding"/>
    <property type="evidence" value="ECO:0007669"/>
    <property type="project" value="UniProtKB-KW"/>
</dbReference>
<dbReference type="Pfam" id="PF16575">
    <property type="entry name" value="CLP1_P"/>
    <property type="match status" value="1"/>
</dbReference>
<keyword evidence="5" id="KW-0547">Nucleotide-binding</keyword>
<evidence type="ECO:0000256" key="8">
    <source>
        <dbReference type="SAM" id="MobiDB-lite"/>
    </source>
</evidence>
<dbReference type="GeneID" id="77728122"/>
<sequence length="767" mass="80846">MSALAARRAAQTAQSSSSSPAPVRAAAATRTGTRAASVSSASSQSAESEASGEESEAGPSTSSTPAHRAKKLRYYAAPAEVLEPGDSSSSAAPSRKAKRKRAYSPGAPVDSDGSEDSSAAGDEGEEETGMEDAPYGSTMTTPRPAGQESGQLATTNFSPRRGVNVELLSMAALAKAGLQNISGSGLIVSLAPNENISLAGVFHLVPLQRPIDIFSSTLSPSPDPQARHAVFAPISHPIPNISHATAPARAQSPLIARLPLPAAFDIASSRAVFLILEQHTGIEGMRGGAVPGFNTIWGDEKGWLGLRGVHAIPGSILSTCYPYTTPSSWSTALDSLISRGQANGHTHHASAADEAEDCPIVLVKGPKRSGKSTLARAALNTLLGDFARVAWLECDLGQGEIGCGGVIGLWVIDQPVFGPPFTHPCQANRAHFLGTYTPLTCPDEYLAAIDHLIQHYRYELQYPPSSSTPKSSGRCTDTIPLVINTQGWVKGLGEELLRALEGFAQATHIFAFDTAADESLERPGWTSSPTLPPVPLPPTSTGRPPQVYTVEPAQSTALQARYTAIDHRTLSTLSYFHSSLPPPLSPSSVSWDFSAPLIARTPYEVVLGDAVKAVYIIGEGSDGVLPEDLPLALNGSLIALVEVDNLDPEHPVYTQNRPLPSLDEVNFLGFGIVRAISPSVAADHRGSKIHLLTPLSAETLGRVNAIVKNGAMELPTAGMLDWRDRGEEGAGGVLGVPWGEVPFFDTGAGGVGVERRRWRRNLMRKGM</sequence>
<keyword evidence="11" id="KW-1185">Reference proteome</keyword>
<feature type="region of interest" description="Disordered" evidence="8">
    <location>
        <begin position="1"/>
        <end position="157"/>
    </location>
</feature>
<evidence type="ECO:0000256" key="2">
    <source>
        <dbReference type="ARBA" id="ARBA00018706"/>
    </source>
</evidence>
<dbReference type="AlphaFoldDB" id="A0AA38H9G4"/>
<evidence type="ECO:0000256" key="3">
    <source>
        <dbReference type="ARBA" id="ARBA00019824"/>
    </source>
</evidence>
<gene>
    <name evidence="10" type="ORF">MKK02DRAFT_34344</name>
</gene>
<keyword evidence="7" id="KW-0067">ATP-binding</keyword>
<dbReference type="InterPro" id="IPR027417">
    <property type="entry name" value="P-loop_NTPase"/>
</dbReference>
<dbReference type="GO" id="GO:0005634">
    <property type="term" value="C:nucleus"/>
    <property type="evidence" value="ECO:0007669"/>
    <property type="project" value="TreeGrafter"/>
</dbReference>
<evidence type="ECO:0000313" key="11">
    <source>
        <dbReference type="Proteomes" id="UP001164286"/>
    </source>
</evidence>
<feature type="region of interest" description="Disordered" evidence="8">
    <location>
        <begin position="521"/>
        <end position="545"/>
    </location>
</feature>
<dbReference type="InterPro" id="IPR045116">
    <property type="entry name" value="Clp1/Grc3"/>
</dbReference>
<protein>
    <recommendedName>
        <fullName evidence="3">Polynucleotide 5'-hydroxyl-kinase GRC3</fullName>
    </recommendedName>
    <alternativeName>
        <fullName evidence="2">Polynucleotide 5'-hydroxyl-kinase grc3</fullName>
    </alternativeName>
</protein>
<comment type="similarity">
    <text evidence="1">Belongs to the Clp1 family. NOL9/GRC3 subfamily.</text>
</comment>
<evidence type="ECO:0000256" key="4">
    <source>
        <dbReference type="ARBA" id="ARBA00022679"/>
    </source>
</evidence>